<gene>
    <name evidence="1" type="ORF">JF888_01740</name>
</gene>
<accession>A0A934K8G1</accession>
<protein>
    <submittedName>
        <fullName evidence="1">Uncharacterized protein</fullName>
    </submittedName>
</protein>
<evidence type="ECO:0000313" key="1">
    <source>
        <dbReference type="EMBL" id="MBJ7601914.1"/>
    </source>
</evidence>
<organism evidence="1 2">
    <name type="scientific">Candidatus Dormiibacter inghamiae</name>
    <dbReference type="NCBI Taxonomy" id="3127013"/>
    <lineage>
        <taxon>Bacteria</taxon>
        <taxon>Bacillati</taxon>
        <taxon>Candidatus Dormiibacterota</taxon>
        <taxon>Candidatus Dormibacteria</taxon>
        <taxon>Candidatus Dormibacterales</taxon>
        <taxon>Candidatus Dormibacteraceae</taxon>
        <taxon>Candidatus Dormiibacter</taxon>
    </lineage>
</organism>
<dbReference type="Proteomes" id="UP000620075">
    <property type="component" value="Unassembled WGS sequence"/>
</dbReference>
<sequence length="140" mass="15426">MDAGPRYLEGTTIGSGRDIIGVRRDRINAIIEQGKEIVTRAKQEKILPNTITGPTAAVLVTVAGFGEPLSEGQWRELSGVVGGIMRDPDFGDLSRLRTVVTPEQFAMVSRNPGYARFFHRKDDGRWVCDLTPTLDDVPDE</sequence>
<name>A0A934K8G1_9BACT</name>
<proteinExistence type="predicted"/>
<reference evidence="1 2" key="1">
    <citation type="submission" date="2020-10" db="EMBL/GenBank/DDBJ databases">
        <title>Ca. Dormibacterota MAGs.</title>
        <authorList>
            <person name="Montgomery K."/>
        </authorList>
    </citation>
    <scope>NUCLEOTIDE SEQUENCE [LARGE SCALE GENOMIC DNA]</scope>
    <source>
        <strain evidence="1">SC8811_S16_3</strain>
    </source>
</reference>
<comment type="caution">
    <text evidence="1">The sequence shown here is derived from an EMBL/GenBank/DDBJ whole genome shotgun (WGS) entry which is preliminary data.</text>
</comment>
<dbReference type="EMBL" id="JAEKNQ010000010">
    <property type="protein sequence ID" value="MBJ7601914.1"/>
    <property type="molecule type" value="Genomic_DNA"/>
</dbReference>
<dbReference type="RefSeq" id="WP_338176299.1">
    <property type="nucleotide sequence ID" value="NZ_JAEKNQ010000010.1"/>
</dbReference>
<dbReference type="AlphaFoldDB" id="A0A934K8G1"/>
<evidence type="ECO:0000313" key="2">
    <source>
        <dbReference type="Proteomes" id="UP000620075"/>
    </source>
</evidence>